<name>A0A166ZKS1_COLIC</name>
<sequence length="155" mass="17903">MTDNAELLNSFERRIVEHREDLQTLKEQINLFLGSGELSRDIWKAHDHIQLNALGKDVVTCRQSGKELRKRQTEQQGLILRSKRDIESGDPCLRDAKKDPLAHRKQKITSRRTDMVSKLDWHRTANEDGYRNTTAAHLNPTQKTERCKGSDAEKS</sequence>
<dbReference type="EMBL" id="LFIW01002162">
    <property type="protein sequence ID" value="KZL79043.1"/>
    <property type="molecule type" value="Genomic_DNA"/>
</dbReference>
<dbReference type="STRING" id="1573173.A0A166ZKS1"/>
<evidence type="ECO:0000313" key="2">
    <source>
        <dbReference type="EMBL" id="KZL79043.1"/>
    </source>
</evidence>
<evidence type="ECO:0000313" key="3">
    <source>
        <dbReference type="Proteomes" id="UP000076584"/>
    </source>
</evidence>
<keyword evidence="3" id="KW-1185">Reference proteome</keyword>
<reference evidence="2 3" key="1">
    <citation type="submission" date="2015-06" db="EMBL/GenBank/DDBJ databases">
        <title>Survival trade-offs in plant roots during colonization by closely related pathogenic and mutualistic fungi.</title>
        <authorList>
            <person name="Hacquard S."/>
            <person name="Kracher B."/>
            <person name="Hiruma K."/>
            <person name="Weinman A."/>
            <person name="Muench P."/>
            <person name="Garrido Oter R."/>
            <person name="Ver Loren van Themaat E."/>
            <person name="Dallerey J.-F."/>
            <person name="Damm U."/>
            <person name="Henrissat B."/>
            <person name="Lespinet O."/>
            <person name="Thon M."/>
            <person name="Kemen E."/>
            <person name="McHardy A.C."/>
            <person name="Schulze-Lefert P."/>
            <person name="O'Connell R.J."/>
        </authorList>
    </citation>
    <scope>NUCLEOTIDE SEQUENCE [LARGE SCALE GENOMIC DNA]</scope>
    <source>
        <strain evidence="2 3">MAFF 238704</strain>
    </source>
</reference>
<gene>
    <name evidence="2" type="ORF">CI238_06874</name>
</gene>
<feature type="region of interest" description="Disordered" evidence="1">
    <location>
        <begin position="89"/>
        <end position="155"/>
    </location>
</feature>
<dbReference type="AlphaFoldDB" id="A0A166ZKS1"/>
<protein>
    <submittedName>
        <fullName evidence="2">Uncharacterized protein</fullName>
    </submittedName>
</protein>
<organism evidence="2 3">
    <name type="scientific">Colletotrichum incanum</name>
    <name type="common">Soybean anthracnose fungus</name>
    <dbReference type="NCBI Taxonomy" id="1573173"/>
    <lineage>
        <taxon>Eukaryota</taxon>
        <taxon>Fungi</taxon>
        <taxon>Dikarya</taxon>
        <taxon>Ascomycota</taxon>
        <taxon>Pezizomycotina</taxon>
        <taxon>Sordariomycetes</taxon>
        <taxon>Hypocreomycetidae</taxon>
        <taxon>Glomerellales</taxon>
        <taxon>Glomerellaceae</taxon>
        <taxon>Colletotrichum</taxon>
        <taxon>Colletotrichum spaethianum species complex</taxon>
    </lineage>
</organism>
<proteinExistence type="predicted"/>
<accession>A0A166ZKS1</accession>
<feature type="compositionally biased region" description="Basic and acidic residues" evidence="1">
    <location>
        <begin position="111"/>
        <end position="130"/>
    </location>
</feature>
<dbReference type="Proteomes" id="UP000076584">
    <property type="component" value="Unassembled WGS sequence"/>
</dbReference>
<comment type="caution">
    <text evidence="2">The sequence shown here is derived from an EMBL/GenBank/DDBJ whole genome shotgun (WGS) entry which is preliminary data.</text>
</comment>
<feature type="compositionally biased region" description="Basic and acidic residues" evidence="1">
    <location>
        <begin position="143"/>
        <end position="155"/>
    </location>
</feature>
<evidence type="ECO:0000256" key="1">
    <source>
        <dbReference type="SAM" id="MobiDB-lite"/>
    </source>
</evidence>
<feature type="compositionally biased region" description="Basic and acidic residues" evidence="1">
    <location>
        <begin position="89"/>
        <end position="102"/>
    </location>
</feature>
<feature type="compositionally biased region" description="Polar residues" evidence="1">
    <location>
        <begin position="131"/>
        <end position="142"/>
    </location>
</feature>